<sequence length="59" mass="6135">MGLVATSSPSIQPPSPSSQPATAHGKGKRGEASGLWMAQNRFYALGGRHDQESAPDVIT</sequence>
<dbReference type="Proteomes" id="UP000823775">
    <property type="component" value="Unassembled WGS sequence"/>
</dbReference>
<organism evidence="2 3">
    <name type="scientific">Datura stramonium</name>
    <name type="common">Jimsonweed</name>
    <name type="synonym">Common thornapple</name>
    <dbReference type="NCBI Taxonomy" id="4076"/>
    <lineage>
        <taxon>Eukaryota</taxon>
        <taxon>Viridiplantae</taxon>
        <taxon>Streptophyta</taxon>
        <taxon>Embryophyta</taxon>
        <taxon>Tracheophyta</taxon>
        <taxon>Spermatophyta</taxon>
        <taxon>Magnoliopsida</taxon>
        <taxon>eudicotyledons</taxon>
        <taxon>Gunneridae</taxon>
        <taxon>Pentapetalae</taxon>
        <taxon>asterids</taxon>
        <taxon>lamiids</taxon>
        <taxon>Solanales</taxon>
        <taxon>Solanaceae</taxon>
        <taxon>Solanoideae</taxon>
        <taxon>Datureae</taxon>
        <taxon>Datura</taxon>
    </lineage>
</organism>
<evidence type="ECO:0000256" key="1">
    <source>
        <dbReference type="SAM" id="MobiDB-lite"/>
    </source>
</evidence>
<evidence type="ECO:0000313" key="2">
    <source>
        <dbReference type="EMBL" id="MCE5166920.1"/>
    </source>
</evidence>
<feature type="non-terminal residue" evidence="2">
    <location>
        <position position="59"/>
    </location>
</feature>
<name>A0ABS8Y8I9_DATST</name>
<keyword evidence="3" id="KW-1185">Reference proteome</keyword>
<accession>A0ABS8Y8I9</accession>
<proteinExistence type="predicted"/>
<protein>
    <submittedName>
        <fullName evidence="2">Uncharacterized protein</fullName>
    </submittedName>
</protein>
<gene>
    <name evidence="2" type="ORF">HAX54_029847</name>
</gene>
<feature type="region of interest" description="Disordered" evidence="1">
    <location>
        <begin position="1"/>
        <end position="34"/>
    </location>
</feature>
<comment type="caution">
    <text evidence="2">The sequence shown here is derived from an EMBL/GenBank/DDBJ whole genome shotgun (WGS) entry which is preliminary data.</text>
</comment>
<evidence type="ECO:0000313" key="3">
    <source>
        <dbReference type="Proteomes" id="UP000823775"/>
    </source>
</evidence>
<reference evidence="2 3" key="1">
    <citation type="journal article" date="2021" name="BMC Genomics">
        <title>Datura genome reveals duplications of psychoactive alkaloid biosynthetic genes and high mutation rate following tissue culture.</title>
        <authorList>
            <person name="Rajewski A."/>
            <person name="Carter-House D."/>
            <person name="Stajich J."/>
            <person name="Litt A."/>
        </authorList>
    </citation>
    <scope>NUCLEOTIDE SEQUENCE [LARGE SCALE GENOMIC DNA]</scope>
    <source>
        <strain evidence="2">AR-01</strain>
    </source>
</reference>
<dbReference type="EMBL" id="JACEIK010037155">
    <property type="protein sequence ID" value="MCE5166920.1"/>
    <property type="molecule type" value="Genomic_DNA"/>
</dbReference>